<organism evidence="2 3">
    <name type="scientific">Oldenlandia corymbosa var. corymbosa</name>
    <dbReference type="NCBI Taxonomy" id="529605"/>
    <lineage>
        <taxon>Eukaryota</taxon>
        <taxon>Viridiplantae</taxon>
        <taxon>Streptophyta</taxon>
        <taxon>Embryophyta</taxon>
        <taxon>Tracheophyta</taxon>
        <taxon>Spermatophyta</taxon>
        <taxon>Magnoliopsida</taxon>
        <taxon>eudicotyledons</taxon>
        <taxon>Gunneridae</taxon>
        <taxon>Pentapetalae</taxon>
        <taxon>asterids</taxon>
        <taxon>lamiids</taxon>
        <taxon>Gentianales</taxon>
        <taxon>Rubiaceae</taxon>
        <taxon>Rubioideae</taxon>
        <taxon>Spermacoceae</taxon>
        <taxon>Hedyotis-Oldenlandia complex</taxon>
        <taxon>Oldenlandia</taxon>
    </lineage>
</organism>
<reference evidence="2" key="1">
    <citation type="submission" date="2023-03" db="EMBL/GenBank/DDBJ databases">
        <authorList>
            <person name="Julca I."/>
        </authorList>
    </citation>
    <scope>NUCLEOTIDE SEQUENCE</scope>
</reference>
<protein>
    <submittedName>
        <fullName evidence="2">OLC1v1032821C1</fullName>
    </submittedName>
</protein>
<dbReference type="PANTHER" id="PTHR34539">
    <property type="entry name" value="T6J4.11 PROTEIN"/>
    <property type="match status" value="1"/>
</dbReference>
<proteinExistence type="predicted"/>
<dbReference type="AlphaFoldDB" id="A0AAV1CNQ7"/>
<dbReference type="PANTHER" id="PTHR34539:SF3">
    <property type="entry name" value="NAC DOMAIN-CONTAINING PROTEIN"/>
    <property type="match status" value="1"/>
</dbReference>
<feature type="region of interest" description="Disordered" evidence="1">
    <location>
        <begin position="39"/>
        <end position="135"/>
    </location>
</feature>
<sequence>MAESQLKRQREDAPFECDENSKRHKQSYNQILSILEEEEEVTNQDFSDMFKTLQEEISSDSSSGAADPSLEEADHQSGGGAAVSESSSPYSRDVEEDGEEESRISVMRHLLEASDDELGLPSISESGDEETNSGENLFNFGDGLWEFEDDAANYYTLLQSELFL</sequence>
<evidence type="ECO:0000313" key="3">
    <source>
        <dbReference type="Proteomes" id="UP001161247"/>
    </source>
</evidence>
<keyword evidence="3" id="KW-1185">Reference proteome</keyword>
<feature type="compositionally biased region" description="Low complexity" evidence="1">
    <location>
        <begin position="59"/>
        <end position="68"/>
    </location>
</feature>
<evidence type="ECO:0000256" key="1">
    <source>
        <dbReference type="SAM" id="MobiDB-lite"/>
    </source>
</evidence>
<accession>A0AAV1CNQ7</accession>
<name>A0AAV1CNQ7_OLDCO</name>
<dbReference type="EMBL" id="OX459119">
    <property type="protein sequence ID" value="CAI9096630.1"/>
    <property type="molecule type" value="Genomic_DNA"/>
</dbReference>
<feature type="compositionally biased region" description="Basic and acidic residues" evidence="1">
    <location>
        <begin position="1"/>
        <end position="13"/>
    </location>
</feature>
<dbReference type="Proteomes" id="UP001161247">
    <property type="component" value="Chromosome 2"/>
</dbReference>
<feature type="region of interest" description="Disordered" evidence="1">
    <location>
        <begin position="1"/>
        <end position="25"/>
    </location>
</feature>
<evidence type="ECO:0000313" key="2">
    <source>
        <dbReference type="EMBL" id="CAI9096630.1"/>
    </source>
</evidence>
<gene>
    <name evidence="2" type="ORF">OLC1_LOCUS7340</name>
</gene>